<dbReference type="Proteomes" id="UP000027583">
    <property type="component" value="Unassembled WGS sequence"/>
</dbReference>
<reference evidence="1 2" key="2">
    <citation type="journal article" date="2014" name="PLoS ONE">
        <title>Evolution of mitochondria reconstructed from the energy metabolism of living bacteria.</title>
        <authorList>
            <person name="Degli Esposti M."/>
            <person name="Chouaia B."/>
            <person name="Comandatore F."/>
            <person name="Crotti E."/>
            <person name="Sassera D."/>
            <person name="Lievens P.M."/>
            <person name="Daffonchio D."/>
            <person name="Bandi C."/>
        </authorList>
    </citation>
    <scope>NUCLEOTIDE SEQUENCE [LARGE SCALE GENOMIC DNA]</scope>
    <source>
        <strain evidence="1 2">SF2.1</strain>
    </source>
</reference>
<dbReference type="eggNOG" id="ENOG502ZST8">
    <property type="taxonomic scope" value="Bacteria"/>
</dbReference>
<evidence type="ECO:0000313" key="2">
    <source>
        <dbReference type="Proteomes" id="UP000027583"/>
    </source>
</evidence>
<dbReference type="EMBL" id="CBLX010000005">
    <property type="protein sequence ID" value="CDG38906.1"/>
    <property type="molecule type" value="Genomic_DNA"/>
</dbReference>
<proteinExistence type="predicted"/>
<dbReference type="AlphaFoldDB" id="A0A060QI34"/>
<comment type="caution">
    <text evidence="1">The sequence shown here is derived from an EMBL/GenBank/DDBJ whole genome shotgun (WGS) entry which is preliminary data.</text>
</comment>
<gene>
    <name evidence="1" type="ORF">ASAP_0861</name>
</gene>
<accession>A0A060QI34</accession>
<organism evidence="1 2">
    <name type="scientific">Asaia bogorensis</name>
    <dbReference type="NCBI Taxonomy" id="91915"/>
    <lineage>
        <taxon>Bacteria</taxon>
        <taxon>Pseudomonadati</taxon>
        <taxon>Pseudomonadota</taxon>
        <taxon>Alphaproteobacteria</taxon>
        <taxon>Acetobacterales</taxon>
        <taxon>Acetobacteraceae</taxon>
        <taxon>Asaia</taxon>
    </lineage>
</organism>
<protein>
    <submittedName>
        <fullName evidence="1">Uncharacterized protein</fullName>
    </submittedName>
</protein>
<evidence type="ECO:0000313" key="1">
    <source>
        <dbReference type="EMBL" id="CDG38906.1"/>
    </source>
</evidence>
<name>A0A060QI34_9PROT</name>
<reference evidence="1 2" key="1">
    <citation type="journal article" date="2014" name="Genome Biol. Evol.">
        <title>Acetic acid bacteria genomes reveal functional traits for adaptation to life in insect guts.</title>
        <authorList>
            <person name="Chouaia B."/>
            <person name="Gaiarsa S."/>
            <person name="Crotti E."/>
            <person name="Comandatore F."/>
            <person name="Degli Esposti M."/>
            <person name="Ricci I."/>
            <person name="Alma A."/>
            <person name="Favia G."/>
            <person name="Bandi C."/>
            <person name="Daffonchio D."/>
        </authorList>
    </citation>
    <scope>NUCLEOTIDE SEQUENCE [LARGE SCALE GENOMIC DNA]</scope>
    <source>
        <strain evidence="1 2">SF2.1</strain>
    </source>
</reference>
<sequence>MHCRMSAELKCATLRNPPLASHAYVATSFETAEDKARMGDMLLSFIARGMPRSAWNKRLYRRLSNMFGFIAHYDINGFWEEQLSTTQARIAFLEQIEAYPCWGQPTHTWSDVEREIQNRLRAARLADAYRSELRREKEHTERAMLAALSAKYKHLAPAGAAMMPSAAPVQLGLF</sequence>